<proteinExistence type="predicted"/>
<comment type="caution">
    <text evidence="3">The sequence shown here is derived from an EMBL/GenBank/DDBJ whole genome shotgun (WGS) entry which is preliminary data.</text>
</comment>
<reference evidence="3" key="1">
    <citation type="journal article" date="2020" name="bioRxiv">
        <title>Chromosome-level reference genome of the European wasp spider Argiope bruennichi: a resource for studies on range expansion and evolutionary adaptation.</title>
        <authorList>
            <person name="Sheffer M.M."/>
            <person name="Hoppe A."/>
            <person name="Krehenwinkel H."/>
            <person name="Uhl G."/>
            <person name="Kuss A.W."/>
            <person name="Jensen L."/>
            <person name="Jensen C."/>
            <person name="Gillespie R.G."/>
            <person name="Hoff K.J."/>
            <person name="Prost S."/>
        </authorList>
    </citation>
    <scope>NUCLEOTIDE SEQUENCE</scope>
</reference>
<feature type="coiled-coil region" evidence="1">
    <location>
        <begin position="26"/>
        <end position="53"/>
    </location>
</feature>
<dbReference type="AlphaFoldDB" id="A0A8T0F7U4"/>
<reference evidence="3" key="2">
    <citation type="submission" date="2020-06" db="EMBL/GenBank/DDBJ databases">
        <authorList>
            <person name="Sheffer M."/>
        </authorList>
    </citation>
    <scope>NUCLEOTIDE SEQUENCE</scope>
</reference>
<evidence type="ECO:0000313" key="4">
    <source>
        <dbReference type="Proteomes" id="UP000807504"/>
    </source>
</evidence>
<evidence type="ECO:0000256" key="1">
    <source>
        <dbReference type="SAM" id="Coils"/>
    </source>
</evidence>
<feature type="region of interest" description="Disordered" evidence="2">
    <location>
        <begin position="225"/>
        <end position="271"/>
    </location>
</feature>
<keyword evidence="1" id="KW-0175">Coiled coil</keyword>
<accession>A0A8T0F7U4</accession>
<gene>
    <name evidence="3" type="ORF">HNY73_008119</name>
</gene>
<keyword evidence="4" id="KW-1185">Reference proteome</keyword>
<organism evidence="3 4">
    <name type="scientific">Argiope bruennichi</name>
    <name type="common">Wasp spider</name>
    <name type="synonym">Aranea bruennichi</name>
    <dbReference type="NCBI Taxonomy" id="94029"/>
    <lineage>
        <taxon>Eukaryota</taxon>
        <taxon>Metazoa</taxon>
        <taxon>Ecdysozoa</taxon>
        <taxon>Arthropoda</taxon>
        <taxon>Chelicerata</taxon>
        <taxon>Arachnida</taxon>
        <taxon>Araneae</taxon>
        <taxon>Araneomorphae</taxon>
        <taxon>Entelegynae</taxon>
        <taxon>Araneoidea</taxon>
        <taxon>Araneidae</taxon>
        <taxon>Argiope</taxon>
    </lineage>
</organism>
<sequence length="271" mass="31582">MKTSYAVKVAAYHYKDADRAWRQRFEAEAVNELERLSRNLKKIETELQKEQVDLNLLSILKVQIMDKFQRLDTCQNQVSAQFLETKEAEQLYLDDTEEAENYRNRYIEICSRVDLKLQAAAIPTETVFFVINFIRVKNVILLEKCLTAKRHLLLRDIVLSVWASADPASLNGQKFMLLQLFVPFGIKVYKPITYFICQAEMQEQKLWSAEHCRIRSQSQGMSWWVNPSKRSKNDTDGAESGVESRRESEGWNSLNIEHAQCRKLSPPEPDE</sequence>
<dbReference type="Proteomes" id="UP000807504">
    <property type="component" value="Unassembled WGS sequence"/>
</dbReference>
<protein>
    <submittedName>
        <fullName evidence="3">Uncharacterized protein</fullName>
    </submittedName>
</protein>
<name>A0A8T0F7U4_ARGBR</name>
<dbReference type="EMBL" id="JABXBU010000015">
    <property type="protein sequence ID" value="KAF8786398.1"/>
    <property type="molecule type" value="Genomic_DNA"/>
</dbReference>
<evidence type="ECO:0000313" key="3">
    <source>
        <dbReference type="EMBL" id="KAF8786398.1"/>
    </source>
</evidence>
<evidence type="ECO:0000256" key="2">
    <source>
        <dbReference type="SAM" id="MobiDB-lite"/>
    </source>
</evidence>